<dbReference type="Gene3D" id="2.170.130.10">
    <property type="entry name" value="TonB-dependent receptor, plug domain"/>
    <property type="match status" value="1"/>
</dbReference>
<dbReference type="GO" id="GO:0009279">
    <property type="term" value="C:cell outer membrane"/>
    <property type="evidence" value="ECO:0007669"/>
    <property type="project" value="UniProtKB-SubCell"/>
</dbReference>
<evidence type="ECO:0000313" key="14">
    <source>
        <dbReference type="EMBL" id="RJF74274.1"/>
    </source>
</evidence>
<accession>A0A418VDX1</accession>
<evidence type="ECO:0000256" key="1">
    <source>
        <dbReference type="ARBA" id="ARBA00004571"/>
    </source>
</evidence>
<evidence type="ECO:0000256" key="11">
    <source>
        <dbReference type="SAM" id="SignalP"/>
    </source>
</evidence>
<organism evidence="14 15">
    <name type="scientific">Rhodopseudomonas palustris</name>
    <dbReference type="NCBI Taxonomy" id="1076"/>
    <lineage>
        <taxon>Bacteria</taxon>
        <taxon>Pseudomonadati</taxon>
        <taxon>Pseudomonadota</taxon>
        <taxon>Alphaproteobacteria</taxon>
        <taxon>Hyphomicrobiales</taxon>
        <taxon>Nitrobacteraceae</taxon>
        <taxon>Rhodopseudomonas</taxon>
    </lineage>
</organism>
<dbReference type="SUPFAM" id="SSF56935">
    <property type="entry name" value="Porins"/>
    <property type="match status" value="1"/>
</dbReference>
<dbReference type="PANTHER" id="PTHR30069:SF28">
    <property type="entry name" value="TONB-DEPENDENT RECEPTOR YNCD-RELATED"/>
    <property type="match status" value="1"/>
</dbReference>
<keyword evidence="3 8" id="KW-1134">Transmembrane beta strand</keyword>
<keyword evidence="6 8" id="KW-0472">Membrane</keyword>
<dbReference type="Gene3D" id="2.40.170.20">
    <property type="entry name" value="TonB-dependent receptor, beta-barrel domain"/>
    <property type="match status" value="1"/>
</dbReference>
<evidence type="ECO:0000313" key="15">
    <source>
        <dbReference type="Proteomes" id="UP000285523"/>
    </source>
</evidence>
<evidence type="ECO:0000256" key="5">
    <source>
        <dbReference type="ARBA" id="ARBA00023077"/>
    </source>
</evidence>
<feature type="region of interest" description="Disordered" evidence="10">
    <location>
        <begin position="83"/>
        <end position="106"/>
    </location>
</feature>
<dbReference type="OrthoDB" id="9760620at2"/>
<dbReference type="Pfam" id="PF00593">
    <property type="entry name" value="TonB_dep_Rec_b-barrel"/>
    <property type="match status" value="1"/>
</dbReference>
<feature type="compositionally biased region" description="Low complexity" evidence="10">
    <location>
        <begin position="33"/>
        <end position="51"/>
    </location>
</feature>
<dbReference type="InterPro" id="IPR036942">
    <property type="entry name" value="Beta-barrel_TonB_sf"/>
</dbReference>
<dbReference type="CDD" id="cd01347">
    <property type="entry name" value="ligand_gated_channel"/>
    <property type="match status" value="1"/>
</dbReference>
<dbReference type="InterPro" id="IPR012910">
    <property type="entry name" value="Plug_dom"/>
</dbReference>
<dbReference type="PANTHER" id="PTHR30069">
    <property type="entry name" value="TONB-DEPENDENT OUTER MEMBRANE RECEPTOR"/>
    <property type="match status" value="1"/>
</dbReference>
<dbReference type="AlphaFoldDB" id="A0A418VDX1"/>
<evidence type="ECO:0000259" key="12">
    <source>
        <dbReference type="Pfam" id="PF00593"/>
    </source>
</evidence>
<name>A0A418VDX1_RHOPL</name>
<keyword evidence="14" id="KW-0675">Receptor</keyword>
<comment type="similarity">
    <text evidence="8 9">Belongs to the TonB-dependent receptor family.</text>
</comment>
<sequence length="742" mass="81125">MERSKSLLSVSVRCALLASAAVVASTALSSRSALAQSPSSSLPPVTVQAPDEAPRPAARPKPRAVSIGARAVRASSIGATAAPPVAGGVQSPGARAPASLTVPTTEQARREIERVPGGVALVPDTEFKNTPANTIKDALGWVPGVLIQQRWGPDARISIRGSGLSRAYGNRGINPLMDGIPISTADGLFDLFEIDPTAYRYIEVYKGANALRYGANSLGGAINFVMPTGRNSPEFEARIDGGSFGYLKSATSVGGFAGPFDWYMTMSAQREEGYREHSKTDAERLNANFGYQFSPDAETRFYLTAGRWRSEIPGEVTKDAALTTPRAANPVWVQQDQQRNIDSVRVANKTTLRFDETTVDFGAFVLERHVMHPIYQWLDFHVHDYGGFARATDDRLIGGFRNRLITGVNIQNGTIDINQYWNVGAAVKGPLAASYLWKSQNVSAYADNSFYVLPNVALVAGAQFLHAVRDQQDRFLTNGDQSGRRTYNPFSPKMGLLWDVDSTWQVYGNISRSAEVPTYDVTTFASPASTDINAQTATTYEIGTRGRRPDLTWDISLYRADIRNELQCLTSPSTPGACTIRNADRTVHQGVEAGLGVAFLKSIFAQEDRFWFNVAYTYSDFRFDGDVTWGNNQLPAVPAHWVRAEVLYKHANGFYAGPNVEWMPQAFFADNANTLTVDPYALLNFKLGYDRGTGWSGYIEARNLLDKRYISTAIAVEAATAASALFNPGMGRAVYAGLRTRW</sequence>
<evidence type="ECO:0000256" key="2">
    <source>
        <dbReference type="ARBA" id="ARBA00022448"/>
    </source>
</evidence>
<proteinExistence type="inferred from homology"/>
<keyword evidence="4 8" id="KW-0812">Transmembrane</keyword>
<evidence type="ECO:0000256" key="10">
    <source>
        <dbReference type="SAM" id="MobiDB-lite"/>
    </source>
</evidence>
<comment type="caution">
    <text evidence="14">The sequence shown here is derived from an EMBL/GenBank/DDBJ whole genome shotgun (WGS) entry which is preliminary data.</text>
</comment>
<evidence type="ECO:0000256" key="6">
    <source>
        <dbReference type="ARBA" id="ARBA00023136"/>
    </source>
</evidence>
<feature type="signal peptide" evidence="11">
    <location>
        <begin position="1"/>
        <end position="35"/>
    </location>
</feature>
<keyword evidence="11" id="KW-0732">Signal</keyword>
<keyword evidence="2 8" id="KW-0813">Transport</keyword>
<dbReference type="GO" id="GO:0015344">
    <property type="term" value="F:siderophore uptake transmembrane transporter activity"/>
    <property type="evidence" value="ECO:0007669"/>
    <property type="project" value="TreeGrafter"/>
</dbReference>
<dbReference type="EMBL" id="QYYD01000011">
    <property type="protein sequence ID" value="RJF74274.1"/>
    <property type="molecule type" value="Genomic_DNA"/>
</dbReference>
<feature type="domain" description="TonB-dependent receptor plug" evidence="13">
    <location>
        <begin position="113"/>
        <end position="221"/>
    </location>
</feature>
<dbReference type="PROSITE" id="PS52016">
    <property type="entry name" value="TONB_DEPENDENT_REC_3"/>
    <property type="match status" value="1"/>
</dbReference>
<evidence type="ECO:0000259" key="13">
    <source>
        <dbReference type="Pfam" id="PF07715"/>
    </source>
</evidence>
<feature type="region of interest" description="Disordered" evidence="10">
    <location>
        <begin position="33"/>
        <end position="65"/>
    </location>
</feature>
<dbReference type="RefSeq" id="WP_119856848.1">
    <property type="nucleotide sequence ID" value="NZ_QYYD01000011.1"/>
</dbReference>
<evidence type="ECO:0000256" key="4">
    <source>
        <dbReference type="ARBA" id="ARBA00022692"/>
    </source>
</evidence>
<dbReference type="Proteomes" id="UP000285523">
    <property type="component" value="Unassembled WGS sequence"/>
</dbReference>
<dbReference type="InterPro" id="IPR039426">
    <property type="entry name" value="TonB-dep_rcpt-like"/>
</dbReference>
<feature type="chain" id="PRO_5019151713" evidence="11">
    <location>
        <begin position="36"/>
        <end position="742"/>
    </location>
</feature>
<keyword evidence="7 8" id="KW-0998">Cell outer membrane</keyword>
<reference evidence="14 15" key="1">
    <citation type="submission" date="2018-09" db="EMBL/GenBank/DDBJ databases">
        <title>Draft genome sequence of Rhodopseudomonas palustris 2.1.18.</title>
        <authorList>
            <person name="Robertson S.L."/>
            <person name="Meyer T.E."/>
            <person name="Kyndt J.A."/>
        </authorList>
    </citation>
    <scope>NUCLEOTIDE SEQUENCE [LARGE SCALE GENOMIC DNA]</scope>
    <source>
        <strain evidence="14 15">2.1.18</strain>
    </source>
</reference>
<dbReference type="Pfam" id="PF07715">
    <property type="entry name" value="Plug"/>
    <property type="match status" value="1"/>
</dbReference>
<evidence type="ECO:0000256" key="8">
    <source>
        <dbReference type="PROSITE-ProRule" id="PRU01360"/>
    </source>
</evidence>
<dbReference type="InterPro" id="IPR000531">
    <property type="entry name" value="Beta-barrel_TonB"/>
</dbReference>
<comment type="subcellular location">
    <subcellularLocation>
        <location evidence="1 8">Cell outer membrane</location>
        <topology evidence="1 8">Multi-pass membrane protein</topology>
    </subcellularLocation>
</comment>
<keyword evidence="5 9" id="KW-0798">TonB box</keyword>
<evidence type="ECO:0000256" key="9">
    <source>
        <dbReference type="RuleBase" id="RU003357"/>
    </source>
</evidence>
<protein>
    <submittedName>
        <fullName evidence="14">TonB-dependent receptor</fullName>
    </submittedName>
</protein>
<dbReference type="InterPro" id="IPR037066">
    <property type="entry name" value="Plug_dom_sf"/>
</dbReference>
<feature type="domain" description="TonB-dependent receptor-like beta-barrel" evidence="12">
    <location>
        <begin position="271"/>
        <end position="704"/>
    </location>
</feature>
<gene>
    <name evidence="14" type="ORF">D4Q52_12255</name>
</gene>
<dbReference type="GO" id="GO:0044718">
    <property type="term" value="P:siderophore transmembrane transport"/>
    <property type="evidence" value="ECO:0007669"/>
    <property type="project" value="TreeGrafter"/>
</dbReference>
<evidence type="ECO:0000256" key="7">
    <source>
        <dbReference type="ARBA" id="ARBA00023237"/>
    </source>
</evidence>
<evidence type="ECO:0000256" key="3">
    <source>
        <dbReference type="ARBA" id="ARBA00022452"/>
    </source>
</evidence>